<dbReference type="PANTHER" id="PTHR30255:SF2">
    <property type="entry name" value="SINGLE-STRANDED-DNA-SPECIFIC EXONUCLEASE RECJ"/>
    <property type="match status" value="1"/>
</dbReference>
<evidence type="ECO:0000256" key="3">
    <source>
        <dbReference type="ARBA" id="ARBA00022722"/>
    </source>
</evidence>
<dbReference type="EMBL" id="DVMW01000024">
    <property type="protein sequence ID" value="HIU35560.1"/>
    <property type="molecule type" value="Genomic_DNA"/>
</dbReference>
<dbReference type="PANTHER" id="PTHR30255">
    <property type="entry name" value="SINGLE-STRANDED-DNA-SPECIFIC EXONUCLEASE RECJ"/>
    <property type="match status" value="1"/>
</dbReference>
<keyword evidence="4" id="KW-0378">Hydrolase</keyword>
<keyword evidence="5 9" id="KW-0269">Exonuclease</keyword>
<feature type="domain" description="DHHA1" evidence="7">
    <location>
        <begin position="347"/>
        <end position="439"/>
    </location>
</feature>
<dbReference type="InterPro" id="IPR004610">
    <property type="entry name" value="RecJ"/>
</dbReference>
<organism evidence="9 10">
    <name type="scientific">Candidatus Fimenecus excrementigallinarum</name>
    <dbReference type="NCBI Taxonomy" id="2840816"/>
    <lineage>
        <taxon>Bacteria</taxon>
        <taxon>Bacillati</taxon>
        <taxon>Bacillota</taxon>
        <taxon>Clostridia</taxon>
        <taxon>Candidatus Fimenecus</taxon>
    </lineage>
</organism>
<dbReference type="GO" id="GO:0008409">
    <property type="term" value="F:5'-3' exonuclease activity"/>
    <property type="evidence" value="ECO:0007669"/>
    <property type="project" value="InterPro"/>
</dbReference>
<dbReference type="InterPro" id="IPR001667">
    <property type="entry name" value="DDH_dom"/>
</dbReference>
<reference evidence="9" key="2">
    <citation type="journal article" date="2021" name="PeerJ">
        <title>Extensive microbial diversity within the chicken gut microbiome revealed by metagenomics and culture.</title>
        <authorList>
            <person name="Gilroy R."/>
            <person name="Ravi A."/>
            <person name="Getino M."/>
            <person name="Pursley I."/>
            <person name="Horton D.L."/>
            <person name="Alikhan N.F."/>
            <person name="Baker D."/>
            <person name="Gharbi K."/>
            <person name="Hall N."/>
            <person name="Watson M."/>
            <person name="Adriaenssens E.M."/>
            <person name="Foster-Nyarko E."/>
            <person name="Jarju S."/>
            <person name="Secka A."/>
            <person name="Antonio M."/>
            <person name="Oren A."/>
            <person name="Chaudhuri R.R."/>
            <person name="La Ragione R."/>
            <person name="Hildebrand F."/>
            <person name="Pallen M.J."/>
        </authorList>
    </citation>
    <scope>NUCLEOTIDE SEQUENCE</scope>
    <source>
        <strain evidence="9">ChiGjej1B1-19959</strain>
    </source>
</reference>
<evidence type="ECO:0000313" key="9">
    <source>
        <dbReference type="EMBL" id="HIU35560.1"/>
    </source>
</evidence>
<evidence type="ECO:0000259" key="7">
    <source>
        <dbReference type="Pfam" id="PF02272"/>
    </source>
</evidence>
<dbReference type="Pfam" id="PF01368">
    <property type="entry name" value="DHH"/>
    <property type="match status" value="1"/>
</dbReference>
<sequence length="671" mass="72838">MSRKLWSLASYDKEAAAQLAEQNAIDPFLALLLHARGVSDEEKIYDFLHPDACLSDPFSLADMDAAAERVEQALEQFEKIAVYGDYDADGVTASALLYGYLRDRGADVLCMLPDRQKDGYGLSPEAVDRMHERGVRLIITVDNGIAALDAAARAQELDIDLVVTDHHIPGPVLPPAKAVVDPHRADCPSEFKDNAGVGVAFKLAAALEGDAQSVLERYADLIAVGTLADAVPLRGENRALVCAGLQKLNRSPAKGLSALLNVAGRDGHTLSAADVAYILAPRINAAGRMASPQPALQLLLCDDDKTAEALAMQLDQYNRERKAVEAAVTAEAIAQVEADPAVRYAGVVVAAGEGWHPGVVGIVASRLAGRYGKPAVVISLDKDTGHGSSRSIEGFSIYDALLAARHTLTQFGGHALAAGLTVEKQNIPALRAALDAYTKENGLPFPALQLDCKLNPAYIGLPLIDALEALEPCGTGNAAPLFGLYGMKLLEAQSVGEGKHLRLTFEKGPTQLQAMLFSMTTAQFPYRPGDEVDLAVQIERNVFRGETLAAVRVRDMRFSRPDEENYLKSLRLYERYRFGDDLNAQERAFLRPSREFLLEVYQFVRIQGVWAFDTEVFCKRSRCPERYAARVRVAFDVLCELGLFEKQGESYACIPQKKADLADSKILAALA</sequence>
<comment type="caution">
    <text evidence="9">The sequence shown here is derived from an EMBL/GenBank/DDBJ whole genome shotgun (WGS) entry which is preliminary data.</text>
</comment>
<dbReference type="InterPro" id="IPR051673">
    <property type="entry name" value="SSDNA_exonuclease_RecJ"/>
</dbReference>
<dbReference type="SUPFAM" id="SSF64182">
    <property type="entry name" value="DHH phosphoesterases"/>
    <property type="match status" value="1"/>
</dbReference>
<name>A0A9D1LDI8_9FIRM</name>
<dbReference type="Pfam" id="PF17768">
    <property type="entry name" value="RecJ_OB"/>
    <property type="match status" value="1"/>
</dbReference>
<keyword evidence="3" id="KW-0540">Nuclease</keyword>
<evidence type="ECO:0000259" key="8">
    <source>
        <dbReference type="Pfam" id="PF17768"/>
    </source>
</evidence>
<dbReference type="InterPro" id="IPR041122">
    <property type="entry name" value="RecJ_OB"/>
</dbReference>
<dbReference type="InterPro" id="IPR003156">
    <property type="entry name" value="DHHA1_dom"/>
</dbReference>
<evidence type="ECO:0000256" key="1">
    <source>
        <dbReference type="ARBA" id="ARBA00005915"/>
    </source>
</evidence>
<dbReference type="NCBIfam" id="TIGR00644">
    <property type="entry name" value="recJ"/>
    <property type="match status" value="1"/>
</dbReference>
<dbReference type="GO" id="GO:0003676">
    <property type="term" value="F:nucleic acid binding"/>
    <property type="evidence" value="ECO:0007669"/>
    <property type="project" value="InterPro"/>
</dbReference>
<dbReference type="AlphaFoldDB" id="A0A9D1LDI8"/>
<feature type="domain" description="RecJ OB" evidence="8">
    <location>
        <begin position="450"/>
        <end position="555"/>
    </location>
</feature>
<dbReference type="InterPro" id="IPR038763">
    <property type="entry name" value="DHH_sf"/>
</dbReference>
<dbReference type="Gene3D" id="3.10.310.30">
    <property type="match status" value="1"/>
</dbReference>
<proteinExistence type="inferred from homology"/>
<evidence type="ECO:0000259" key="6">
    <source>
        <dbReference type="Pfam" id="PF01368"/>
    </source>
</evidence>
<evidence type="ECO:0000256" key="5">
    <source>
        <dbReference type="ARBA" id="ARBA00022839"/>
    </source>
</evidence>
<feature type="domain" description="DDH" evidence="6">
    <location>
        <begin position="79"/>
        <end position="226"/>
    </location>
</feature>
<accession>A0A9D1LDI8</accession>
<reference evidence="9" key="1">
    <citation type="submission" date="2020-10" db="EMBL/GenBank/DDBJ databases">
        <authorList>
            <person name="Gilroy R."/>
        </authorList>
    </citation>
    <scope>NUCLEOTIDE SEQUENCE</scope>
    <source>
        <strain evidence="9">ChiGjej1B1-19959</strain>
    </source>
</reference>
<dbReference type="Pfam" id="PF02272">
    <property type="entry name" value="DHHA1"/>
    <property type="match status" value="1"/>
</dbReference>
<dbReference type="GO" id="GO:0006281">
    <property type="term" value="P:DNA repair"/>
    <property type="evidence" value="ECO:0007669"/>
    <property type="project" value="InterPro"/>
</dbReference>
<evidence type="ECO:0000313" key="10">
    <source>
        <dbReference type="Proteomes" id="UP000824071"/>
    </source>
</evidence>
<dbReference type="Gene3D" id="3.90.1640.30">
    <property type="match status" value="1"/>
</dbReference>
<dbReference type="Proteomes" id="UP000824071">
    <property type="component" value="Unassembled WGS sequence"/>
</dbReference>
<dbReference type="GO" id="GO:0006310">
    <property type="term" value="P:DNA recombination"/>
    <property type="evidence" value="ECO:0007669"/>
    <property type="project" value="InterPro"/>
</dbReference>
<comment type="similarity">
    <text evidence="1">Belongs to the RecJ family.</text>
</comment>
<gene>
    <name evidence="9" type="primary">recJ</name>
    <name evidence="9" type="ORF">IAC53_03010</name>
</gene>
<evidence type="ECO:0000256" key="2">
    <source>
        <dbReference type="ARBA" id="ARBA00019841"/>
    </source>
</evidence>
<protein>
    <recommendedName>
        <fullName evidence="2">Single-stranded-DNA-specific exonuclease RecJ</fullName>
    </recommendedName>
</protein>
<evidence type="ECO:0000256" key="4">
    <source>
        <dbReference type="ARBA" id="ARBA00022801"/>
    </source>
</evidence>